<dbReference type="GO" id="GO:0005576">
    <property type="term" value="C:extracellular region"/>
    <property type="evidence" value="ECO:0007669"/>
    <property type="project" value="UniProtKB-SubCell"/>
</dbReference>
<dbReference type="Pfam" id="PF12354">
    <property type="entry name" value="Internalin_N"/>
    <property type="match status" value="1"/>
</dbReference>
<keyword evidence="9" id="KW-1133">Transmembrane helix</keyword>
<dbReference type="Gene3D" id="2.60.40.1220">
    <property type="match status" value="1"/>
</dbReference>
<dbReference type="InterPro" id="IPR042229">
    <property type="entry name" value="Listeria/Bacterioides_rpt_sf"/>
</dbReference>
<name>Q2L8F7_LISMN</name>
<dbReference type="NCBIfam" id="NF033188">
    <property type="entry name" value="internalin_H"/>
    <property type="match status" value="1"/>
</dbReference>
<evidence type="ECO:0000259" key="11">
    <source>
        <dbReference type="Pfam" id="PF12354"/>
    </source>
</evidence>
<dbReference type="SUPFAM" id="SSF81296">
    <property type="entry name" value="E set domains"/>
    <property type="match status" value="1"/>
</dbReference>
<keyword evidence="9" id="KW-0472">Membrane</keyword>
<dbReference type="InterPro" id="IPR032675">
    <property type="entry name" value="LRR_dom_sf"/>
</dbReference>
<feature type="region of interest" description="Disordered" evidence="8">
    <location>
        <begin position="479"/>
        <end position="520"/>
    </location>
</feature>
<evidence type="ECO:0000256" key="1">
    <source>
        <dbReference type="ARBA" id="ARBA00004196"/>
    </source>
</evidence>
<dbReference type="PROSITE" id="PS51450">
    <property type="entry name" value="LRR"/>
    <property type="match status" value="5"/>
</dbReference>
<dbReference type="InterPro" id="IPR014755">
    <property type="entry name" value="Cu-Rt/internalin_Ig-like"/>
</dbReference>
<evidence type="ECO:0000259" key="10">
    <source>
        <dbReference type="Pfam" id="PF08191"/>
    </source>
</evidence>
<dbReference type="SMART" id="SM00365">
    <property type="entry name" value="LRR_SD22"/>
    <property type="match status" value="5"/>
</dbReference>
<sequence>KKRWNSVFKLVLMVAAILGISLYVTTSQGAEVRAESITQPTQINVIFPDTVLANAVKTAVGKSNVTDTVTQADLDGIAILSAFNTGVTTIEGIQYLNNLIGLELKDNQITDLTPLKNLTKITELELSGNPLKNASAIAGLQSIKTLDLTSTQITDVTPLADLSNLQVLYLDLNQITNISPLAGLTNLQYLSIGNNQVSDLTPLANLSKLTTLRADDNKISDISPLASLPNLIEVHLKDNQISDVSPLANLSNLFIVTLTNQTITNQAVYYQNNLVVPNVVKGPSGAPIAPATISDNGTYASPNLTWNLTSFINNVSYTFNQSVAFKNTTVPFSGTVTQPLTEAYTAVFDVDGKQISMTVGANELIKEPTAPTKEGYTFTGWYDAKTGGNKWDFSTDKMPAENITLYAQFTINSYTASFDNDGKITTQKVTYQSLLEEPAAPTKTGYTFKGWYDAKTGGNKWDFATGKMPAGNITLYAQFTKNDNPNPNDPAPNTPTGNGDGTSNPSNPSNSGGNTTLPTAGDENTMLPIFIGVFLLGTATLILRKTIKVK</sequence>
<feature type="compositionally biased region" description="Low complexity" evidence="8">
    <location>
        <begin position="494"/>
        <end position="516"/>
    </location>
</feature>
<comment type="similarity">
    <text evidence="3">Belongs to the internalin family.</text>
</comment>
<dbReference type="InterPro" id="IPR012569">
    <property type="entry name" value="Inl_IR"/>
</dbReference>
<evidence type="ECO:0000256" key="2">
    <source>
        <dbReference type="ARBA" id="ARBA00004613"/>
    </source>
</evidence>
<proteinExistence type="inferred from homology"/>
<keyword evidence="7" id="KW-0677">Repeat</keyword>
<dbReference type="SUPFAM" id="SSF52058">
    <property type="entry name" value="L domain-like"/>
    <property type="match status" value="1"/>
</dbReference>
<reference evidence="12" key="1">
    <citation type="submission" date="2005-12" db="EMBL/GenBank/DDBJ databases">
        <title>Evolutionary studies on Listeria monocytogenes lineage III based on housekeeping and internalin genes.</title>
        <authorList>
            <person name="Tsai Y.-H.L."/>
            <person name="McGann P."/>
            <person name="Orsi R."/>
            <person name="Wiedmann M."/>
        </authorList>
    </citation>
    <scope>NUCLEOTIDE SEQUENCE</scope>
    <source>
        <strain evidence="12">FSLJ2074</strain>
    </source>
</reference>
<dbReference type="Pfam" id="PF12799">
    <property type="entry name" value="LRR_4"/>
    <property type="match status" value="2"/>
</dbReference>
<accession>Q2L8F7</accession>
<dbReference type="PANTHER" id="PTHR46652:SF3">
    <property type="entry name" value="LEUCINE-RICH REPEAT-CONTAINING PROTEIN 9"/>
    <property type="match status" value="1"/>
</dbReference>
<evidence type="ECO:0000313" key="12">
    <source>
        <dbReference type="EMBL" id="ABC72048.1"/>
    </source>
</evidence>
<feature type="non-terminal residue" evidence="12">
    <location>
        <position position="1"/>
    </location>
</feature>
<organism evidence="12">
    <name type="scientific">Listeria monocytogenes</name>
    <dbReference type="NCBI Taxonomy" id="1639"/>
    <lineage>
        <taxon>Bacteria</taxon>
        <taxon>Bacillati</taxon>
        <taxon>Bacillota</taxon>
        <taxon>Bacilli</taxon>
        <taxon>Bacillales</taxon>
        <taxon>Listeriaceae</taxon>
        <taxon>Listeria</taxon>
    </lineage>
</organism>
<dbReference type="AlphaFoldDB" id="Q2L8F7"/>
<dbReference type="GO" id="GO:0030313">
    <property type="term" value="C:cell envelope"/>
    <property type="evidence" value="ECO:0007669"/>
    <property type="project" value="UniProtKB-SubCell"/>
</dbReference>
<feature type="non-terminal residue" evidence="12">
    <location>
        <position position="550"/>
    </location>
</feature>
<keyword evidence="4" id="KW-0964">Secreted</keyword>
<dbReference type="Gene3D" id="3.80.10.10">
    <property type="entry name" value="Ribonuclease Inhibitor"/>
    <property type="match status" value="1"/>
</dbReference>
<dbReference type="NCBIfam" id="TIGR02543">
    <property type="entry name" value="List_Bact_rpt"/>
    <property type="match status" value="2"/>
</dbReference>
<dbReference type="PANTHER" id="PTHR46652">
    <property type="entry name" value="LEUCINE-RICH REPEAT AND IQ DOMAIN-CONTAINING PROTEIN 1-RELATED"/>
    <property type="match status" value="1"/>
</dbReference>
<dbReference type="InterPro" id="IPR050836">
    <property type="entry name" value="SDS22/Internalin_LRR"/>
</dbReference>
<dbReference type="SMART" id="SM00369">
    <property type="entry name" value="LRR_TYP"/>
    <property type="match status" value="4"/>
</dbReference>
<evidence type="ECO:0000256" key="5">
    <source>
        <dbReference type="ARBA" id="ARBA00022614"/>
    </source>
</evidence>
<evidence type="ECO:0000256" key="7">
    <source>
        <dbReference type="ARBA" id="ARBA00022737"/>
    </source>
</evidence>
<keyword evidence="9" id="KW-0812">Transmembrane</keyword>
<dbReference type="Pfam" id="PF08191">
    <property type="entry name" value="LRR_adjacent"/>
    <property type="match status" value="1"/>
</dbReference>
<dbReference type="Gene3D" id="1.10.8.390">
    <property type="entry name" value="Internalin N-terminal Cap domain-like"/>
    <property type="match status" value="1"/>
</dbReference>
<dbReference type="NCBIfam" id="TIGR01167">
    <property type="entry name" value="LPXTG_anchor"/>
    <property type="match status" value="1"/>
</dbReference>
<feature type="transmembrane region" description="Helical" evidence="9">
    <location>
        <begin position="525"/>
        <end position="543"/>
    </location>
</feature>
<dbReference type="InterPro" id="IPR003591">
    <property type="entry name" value="Leu-rich_rpt_typical-subtyp"/>
</dbReference>
<evidence type="ECO:0000256" key="9">
    <source>
        <dbReference type="SAM" id="Phobius"/>
    </source>
</evidence>
<evidence type="ECO:0000256" key="4">
    <source>
        <dbReference type="ARBA" id="ARBA00022525"/>
    </source>
</evidence>
<dbReference type="Pfam" id="PF09479">
    <property type="entry name" value="Flg_new"/>
    <property type="match status" value="2"/>
</dbReference>
<dbReference type="InterPro" id="IPR001611">
    <property type="entry name" value="Leu-rich_rpt"/>
</dbReference>
<dbReference type="InterPro" id="IPR025875">
    <property type="entry name" value="Leu-rich_rpt_4"/>
</dbReference>
<evidence type="ECO:0000256" key="3">
    <source>
        <dbReference type="ARBA" id="ARBA00009432"/>
    </source>
</evidence>
<evidence type="ECO:0000256" key="8">
    <source>
        <dbReference type="SAM" id="MobiDB-lite"/>
    </source>
</evidence>
<dbReference type="EMBL" id="DQ347801">
    <property type="protein sequence ID" value="ABC72048.1"/>
    <property type="molecule type" value="Genomic_DNA"/>
</dbReference>
<dbReference type="InterPro" id="IPR014756">
    <property type="entry name" value="Ig_E-set"/>
</dbReference>
<dbReference type="InterPro" id="IPR024634">
    <property type="entry name" value="Internalin_N"/>
</dbReference>
<keyword evidence="5" id="KW-0433">Leucine-rich repeat</keyword>
<dbReference type="Gene3D" id="2.60.40.4270">
    <property type="entry name" value="Listeria-Bacteroides repeat domain"/>
    <property type="match status" value="2"/>
</dbReference>
<keyword evidence="6" id="KW-0732">Signal</keyword>
<feature type="domain" description="Internalin N-terminal" evidence="11">
    <location>
        <begin position="32"/>
        <end position="75"/>
    </location>
</feature>
<feature type="domain" description="Internalin Ig-like inter-repeat region" evidence="10">
    <location>
        <begin position="285"/>
        <end position="341"/>
    </location>
</feature>
<evidence type="ECO:0000256" key="6">
    <source>
        <dbReference type="ARBA" id="ARBA00022729"/>
    </source>
</evidence>
<gene>
    <name evidence="12" type="primary">inlC2</name>
</gene>
<protein>
    <submittedName>
        <fullName evidence="12">InlC2</fullName>
    </submittedName>
</protein>
<dbReference type="InterPro" id="IPR013378">
    <property type="entry name" value="InlB-like_B-rpt"/>
</dbReference>
<comment type="subcellular location">
    <subcellularLocation>
        <location evidence="1">Cell envelope</location>
    </subcellularLocation>
    <subcellularLocation>
        <location evidence="2">Secreted</location>
    </subcellularLocation>
</comment>